<feature type="region of interest" description="Disordered" evidence="5">
    <location>
        <begin position="1616"/>
        <end position="1647"/>
    </location>
</feature>
<evidence type="ECO:0000256" key="5">
    <source>
        <dbReference type="SAM" id="MobiDB-lite"/>
    </source>
</evidence>
<dbReference type="KEGG" id="gsh:117349056"/>
<evidence type="ECO:0000313" key="8">
    <source>
        <dbReference type="Proteomes" id="UP000515159"/>
    </source>
</evidence>
<feature type="compositionally biased region" description="Acidic residues" evidence="5">
    <location>
        <begin position="285"/>
        <end position="294"/>
    </location>
</feature>
<feature type="region of interest" description="Disordered" evidence="5">
    <location>
        <begin position="263"/>
        <end position="318"/>
    </location>
</feature>
<dbReference type="OrthoDB" id="6414306at2759"/>
<dbReference type="Gene3D" id="2.170.270.10">
    <property type="entry name" value="SET domain"/>
    <property type="match status" value="1"/>
</dbReference>
<feature type="region of interest" description="Disordered" evidence="5">
    <location>
        <begin position="884"/>
        <end position="1098"/>
    </location>
</feature>
<feature type="region of interest" description="Disordered" evidence="5">
    <location>
        <begin position="596"/>
        <end position="619"/>
    </location>
</feature>
<dbReference type="SMART" id="SM00355">
    <property type="entry name" value="ZnF_C2H2"/>
    <property type="match status" value="8"/>
</dbReference>
<dbReference type="FunFam" id="3.30.160.60:FF:000724">
    <property type="entry name" value="PR domain zinc finger protein 2"/>
    <property type="match status" value="1"/>
</dbReference>
<dbReference type="GO" id="GO:0042054">
    <property type="term" value="F:histone methyltransferase activity"/>
    <property type="evidence" value="ECO:0007669"/>
    <property type="project" value="InterPro"/>
</dbReference>
<feature type="region of interest" description="Disordered" evidence="5">
    <location>
        <begin position="379"/>
        <end position="417"/>
    </location>
</feature>
<dbReference type="RefSeq" id="XP_033777854.1">
    <property type="nucleotide sequence ID" value="XM_033921963.1"/>
</dbReference>
<proteinExistence type="predicted"/>
<feature type="compositionally biased region" description="Basic and acidic residues" evidence="5">
    <location>
        <begin position="263"/>
        <end position="284"/>
    </location>
</feature>
<feature type="compositionally biased region" description="Low complexity" evidence="5">
    <location>
        <begin position="1455"/>
        <end position="1471"/>
    </location>
</feature>
<dbReference type="InterPro" id="IPR001214">
    <property type="entry name" value="SET_dom"/>
</dbReference>
<evidence type="ECO:0000313" key="9">
    <source>
        <dbReference type="RefSeq" id="XP_033777852.1"/>
    </source>
</evidence>
<feature type="domain" description="SET" evidence="7">
    <location>
        <begin position="28"/>
        <end position="141"/>
    </location>
</feature>
<evidence type="ECO:0000313" key="10">
    <source>
        <dbReference type="RefSeq" id="XP_033777853.1"/>
    </source>
</evidence>
<dbReference type="PANTHER" id="PTHR16515:SF37">
    <property type="entry name" value="PR DOMAIN ZINC FINGER PROTEIN 2"/>
    <property type="match status" value="1"/>
</dbReference>
<feature type="domain" description="C2H2-type" evidence="6">
    <location>
        <begin position="1136"/>
        <end position="1164"/>
    </location>
</feature>
<dbReference type="InterPro" id="IPR050331">
    <property type="entry name" value="Zinc_finger"/>
</dbReference>
<feature type="domain" description="C2H2-type" evidence="6">
    <location>
        <begin position="1165"/>
        <end position="1193"/>
    </location>
</feature>
<feature type="cross-link" description="Glycyl lysine isopeptide (Lys-Gly) (interchain with G-Cter in SUMO2)" evidence="3">
    <location>
        <position position="749"/>
    </location>
</feature>
<feature type="compositionally biased region" description="Basic and acidic residues" evidence="5">
    <location>
        <begin position="1636"/>
        <end position="1647"/>
    </location>
</feature>
<feature type="region of interest" description="Disordered" evidence="5">
    <location>
        <begin position="732"/>
        <end position="766"/>
    </location>
</feature>
<dbReference type="Gene3D" id="3.30.160.60">
    <property type="entry name" value="Classic Zinc Finger"/>
    <property type="match status" value="2"/>
</dbReference>
<feature type="compositionally biased region" description="Polar residues" evidence="5">
    <location>
        <begin position="397"/>
        <end position="417"/>
    </location>
</feature>
<dbReference type="RefSeq" id="XP_033777855.1">
    <property type="nucleotide sequence ID" value="XM_033921964.1"/>
</dbReference>
<evidence type="ECO:0000259" key="7">
    <source>
        <dbReference type="PROSITE" id="PS50280"/>
    </source>
</evidence>
<accession>A0A6P8NNV0</accession>
<dbReference type="PIRSF" id="PIRSF002395">
    <property type="entry name" value="RIZ_SET"/>
    <property type="match status" value="1"/>
</dbReference>
<feature type="compositionally biased region" description="Polar residues" evidence="5">
    <location>
        <begin position="884"/>
        <end position="921"/>
    </location>
</feature>
<dbReference type="PROSITE" id="PS00028">
    <property type="entry name" value="ZINC_FINGER_C2H2_1"/>
    <property type="match status" value="5"/>
</dbReference>
<feature type="compositionally biased region" description="Basic and acidic residues" evidence="5">
    <location>
        <begin position="201"/>
        <end position="215"/>
    </location>
</feature>
<dbReference type="SMART" id="SM00317">
    <property type="entry name" value="SET"/>
    <property type="match status" value="1"/>
</dbReference>
<dbReference type="GO" id="GO:0005634">
    <property type="term" value="C:nucleus"/>
    <property type="evidence" value="ECO:0007669"/>
    <property type="project" value="TreeGrafter"/>
</dbReference>
<name>A0A6P8NNV0_GEOSA</name>
<feature type="region of interest" description="Disordered" evidence="5">
    <location>
        <begin position="836"/>
        <end position="856"/>
    </location>
</feature>
<dbReference type="CDD" id="cd19188">
    <property type="entry name" value="PR-SET_PRDM2"/>
    <property type="match status" value="1"/>
</dbReference>
<evidence type="ECO:0000256" key="2">
    <source>
        <dbReference type="ARBA" id="ARBA00023163"/>
    </source>
</evidence>
<dbReference type="InterPro" id="IPR046341">
    <property type="entry name" value="SET_dom_sf"/>
</dbReference>
<dbReference type="SUPFAM" id="SSF57667">
    <property type="entry name" value="beta-beta-alpha zinc fingers"/>
    <property type="match status" value="3"/>
</dbReference>
<dbReference type="Proteomes" id="UP000515159">
    <property type="component" value="Chromosome 15"/>
</dbReference>
<protein>
    <submittedName>
        <fullName evidence="9 10">PR domain zinc finger protein 2 isoform X1</fullName>
    </submittedName>
</protein>
<keyword evidence="8" id="KW-1185">Reference proteome</keyword>
<dbReference type="InterPro" id="IPR036236">
    <property type="entry name" value="Znf_C2H2_sf"/>
</dbReference>
<gene>
    <name evidence="9 10 11 12" type="primary">PRDM2</name>
</gene>
<dbReference type="GeneID" id="117349056"/>
<keyword evidence="1" id="KW-0805">Transcription regulation</keyword>
<feature type="domain" description="C2H2-type" evidence="6">
    <location>
        <begin position="334"/>
        <end position="356"/>
    </location>
</feature>
<feature type="domain" description="C2H2-type" evidence="6">
    <location>
        <begin position="364"/>
        <end position="391"/>
    </location>
</feature>
<dbReference type="PANTHER" id="PTHR16515">
    <property type="entry name" value="PR DOMAIN ZINC FINGER PROTEIN"/>
    <property type="match status" value="1"/>
</dbReference>
<evidence type="ECO:0000259" key="6">
    <source>
        <dbReference type="PROSITE" id="PS50157"/>
    </source>
</evidence>
<dbReference type="RefSeq" id="XP_033777852.1">
    <property type="nucleotide sequence ID" value="XM_033921961.1"/>
</dbReference>
<evidence type="ECO:0000256" key="1">
    <source>
        <dbReference type="ARBA" id="ARBA00023015"/>
    </source>
</evidence>
<dbReference type="Pfam" id="PF00096">
    <property type="entry name" value="zf-C2H2"/>
    <property type="match status" value="3"/>
</dbReference>
<dbReference type="RefSeq" id="XP_033777853.1">
    <property type="nucleotide sequence ID" value="XM_033921962.1"/>
</dbReference>
<sequence>MNQDTTKLLGETETLTDVPEHVPKGLPEELRLFPSAVDEARLGVWATKPISRGRKFGPFVGEKKKRSQVKNNVYMWEVYYPNLGWMCIDATDPKKGNWLRYVNWARSEKEQNLCPLEINRTIYYKTLKPIEPGEELLVWYNGEDNAEVAAAIEEERANNRSKKNSPKAKKGKKKTAESRKRGNKNPDTKHRRPESNIISADMKDLDQGPKEDEKPSVSAILSVEQTVVIQEMVNQDALPKFMTSIPLCKSQNLPEDRLNAITYETDKNMGDDNTPKESSEKDSATECEENIETLDEQKSTNEENSESSPKKKPVVKTAKTKGESYGDLLETFMFPCQYCERKFTTKQGLERHMHIHVSAINHAFKCRYCGKAFGTQINRRRHERRHEAGPKRKPSALMTSEENMDSQTPLNEASQKSADELNTSGILQDFNILDSEKDTQEILNCLTEENGESKELHPCKYCKKVFGTHTNVRRHQRRVHERHLIPKGVRRKGCLLEDQRLQTEQAQPTQNVYVTNTETEEDGEADDVYIMDISNNISENLNYYIDGKIQCSNSTSNCEVIEVESNSADIYGLNCLLSPVTMEISQKINASQTIMTELQKESSSSGQNDPKKRRTASPPFLPKIKTEVDAEPITATCSLNLPLSISVTDNLSFQKDKSIYLSSKLKQLLQTQDNNKLNPALLTEVPKLGLATSSSSSSPSILPTVCNRFKRRTSTPPSSPQHSPALRDFVKQGDGKTMWNDGLGSKIPKLENHESSPSWSLSGKDERENVSPLCTDEYKKSKDWTTNITFGNVCNQQPLDLSSGVKQRSENDNKIQVPWESVLDLSVHKKCCDSTESKELKGSNPVQPTCSGNKKKKPTTCMLQKVLLNEYNGIDATVENTSYLNRSPSSCNTEESVQPDISSCSPLPAVTSHNSPSSPVLQASGEHTHKTPPHQSPPHLTLTNVPSPQPCPPVLSVASSPPPLLPSIPSPLPDSLSSSSPISSCSSPLSNVSSQSPLPVLSPTGSLSLSPVPSDDDPSNSMTSLGPPTLFSSSSSSTVSSSSPTSSSSRSSSPPSLSVVSPPVNPEPFLTKPLKEEKVEEEAVAIEKPHMANEPETGKVPETFNKNFVCNVCELPFQSIKDLTKHLSVHAEEWPFKCEFCVQLFKDASDLSEHRFLLHGVGKIFVCSVCKKEFAFLCNLHQHQQDLHPDKEYTHHELEGKTLRPQNFTDPSKVNMDHIQSLPTDSLLPSQEEEGDLNDSSEELYTTIKIMASGEKTKEPDVRMGLNQHYPSFKPPPFQYHNRNPMGIGATATNFTTHNIPQTFTTAIRCTKCGKSVDNMPELHKHILVCASASDKKRYTPQKNPVPLKQIVHPKNGMVVLDSSGKNAFRRIGQPKKLNFSLEISKLSSNKLKLTALKKKNQLVHKAILQKNKSVKHKADLKRNMSDSESHVCPFCSREFTYVGSLNKHAAYSCPKKPTSPTSKKPTSGSSKKGRNASYTINSERGSSQRRRTADAEIKMQSTQTRLGKTRARSSGPMQIQLPCASLKSKQSTKYFPHVKSKKNSAAKHSNLLRMVRITPGEVKKPKAMAQSHSSQILRKPARKLHVRIQKSKAVLQNKSTLTNKKRLQKFTVKSRERINGPITRSSQLAASMEPSDNRREDIGKQELREFRNLL</sequence>
<dbReference type="PROSITE" id="PS50280">
    <property type="entry name" value="SET"/>
    <property type="match status" value="1"/>
</dbReference>
<feature type="compositionally biased region" description="Basic residues" evidence="5">
    <location>
        <begin position="159"/>
        <end position="173"/>
    </location>
</feature>
<dbReference type="InterPro" id="IPR013087">
    <property type="entry name" value="Znf_C2H2_type"/>
</dbReference>
<feature type="domain" description="C2H2-type" evidence="6">
    <location>
        <begin position="457"/>
        <end position="480"/>
    </location>
</feature>
<keyword evidence="4" id="KW-0863">Zinc-finger</keyword>
<feature type="compositionally biased region" description="Basic and acidic residues" evidence="5">
    <location>
        <begin position="174"/>
        <end position="188"/>
    </location>
</feature>
<keyword evidence="4" id="KW-0479">Metal-binding</keyword>
<feature type="domain" description="C2H2-type" evidence="6">
    <location>
        <begin position="1431"/>
        <end position="1458"/>
    </location>
</feature>
<dbReference type="GO" id="GO:0010468">
    <property type="term" value="P:regulation of gene expression"/>
    <property type="evidence" value="ECO:0007669"/>
    <property type="project" value="TreeGrafter"/>
</dbReference>
<feature type="compositionally biased region" description="Polar residues" evidence="5">
    <location>
        <begin position="596"/>
        <end position="608"/>
    </location>
</feature>
<dbReference type="InterPro" id="IPR044414">
    <property type="entry name" value="PRDM2_PR-SET"/>
</dbReference>
<feature type="compositionally biased region" description="Polar residues" evidence="5">
    <location>
        <begin position="1477"/>
        <end position="1486"/>
    </location>
</feature>
<dbReference type="CTD" id="7799"/>
<keyword evidence="4" id="KW-0862">Zinc</keyword>
<organism evidence="8 9">
    <name type="scientific">Geotrypetes seraphini</name>
    <name type="common">Gaboon caecilian</name>
    <name type="synonym">Caecilia seraphini</name>
    <dbReference type="NCBI Taxonomy" id="260995"/>
    <lineage>
        <taxon>Eukaryota</taxon>
        <taxon>Metazoa</taxon>
        <taxon>Chordata</taxon>
        <taxon>Craniata</taxon>
        <taxon>Vertebrata</taxon>
        <taxon>Euteleostomi</taxon>
        <taxon>Amphibia</taxon>
        <taxon>Gymnophiona</taxon>
        <taxon>Geotrypetes</taxon>
    </lineage>
</organism>
<evidence type="ECO:0000313" key="11">
    <source>
        <dbReference type="RefSeq" id="XP_033777854.1"/>
    </source>
</evidence>
<feature type="compositionally biased region" description="Basic and acidic residues" evidence="5">
    <location>
        <begin position="1085"/>
        <end position="1098"/>
    </location>
</feature>
<dbReference type="PROSITE" id="PS50157">
    <property type="entry name" value="ZINC_FINGER_C2H2_2"/>
    <property type="match status" value="7"/>
</dbReference>
<reference evidence="9 10" key="1">
    <citation type="submission" date="2025-04" db="UniProtKB">
        <authorList>
            <consortium name="RefSeq"/>
        </authorList>
    </citation>
    <scope>IDENTIFICATION</scope>
</reference>
<feature type="region of interest" description="Disordered" evidence="5">
    <location>
        <begin position="154"/>
        <end position="217"/>
    </location>
</feature>
<dbReference type="FunFam" id="3.30.160.60:FF:002781">
    <property type="entry name" value="PR/SET domain 2"/>
    <property type="match status" value="1"/>
</dbReference>
<dbReference type="SUPFAM" id="SSF82199">
    <property type="entry name" value="SET domain"/>
    <property type="match status" value="1"/>
</dbReference>
<dbReference type="Pfam" id="PF21549">
    <property type="entry name" value="PRDM2_PR"/>
    <property type="match status" value="1"/>
</dbReference>
<evidence type="ECO:0000256" key="3">
    <source>
        <dbReference type="PIRSR" id="PIRSR002395-1"/>
    </source>
</evidence>
<evidence type="ECO:0000256" key="4">
    <source>
        <dbReference type="PROSITE-ProRule" id="PRU00042"/>
    </source>
</evidence>
<feature type="compositionally biased region" description="Pro residues" evidence="5">
    <location>
        <begin position="960"/>
        <end position="972"/>
    </location>
</feature>
<feature type="region of interest" description="Disordered" evidence="5">
    <location>
        <begin position="1452"/>
        <end position="1517"/>
    </location>
</feature>
<feature type="domain" description="C2H2-type" evidence="6">
    <location>
        <begin position="1108"/>
        <end position="1135"/>
    </location>
</feature>
<dbReference type="Pfam" id="PF13912">
    <property type="entry name" value="zf-C2H2_6"/>
    <property type="match status" value="1"/>
</dbReference>
<feature type="compositionally biased region" description="Low complexity" evidence="5">
    <location>
        <begin position="973"/>
        <end position="1062"/>
    </location>
</feature>
<feature type="cross-link" description="Glycyl lysine isopeptide (Lys-Gly) (interchain with G-Cter in SUMO2)" evidence="3">
    <location>
        <position position="625"/>
    </location>
</feature>
<dbReference type="InterPro" id="IPR009170">
    <property type="entry name" value="PRDM2"/>
</dbReference>
<evidence type="ECO:0000313" key="12">
    <source>
        <dbReference type="RefSeq" id="XP_033777855.1"/>
    </source>
</evidence>
<keyword evidence="2" id="KW-0804">Transcription</keyword>
<dbReference type="GO" id="GO:0008270">
    <property type="term" value="F:zinc ion binding"/>
    <property type="evidence" value="ECO:0007669"/>
    <property type="project" value="UniProtKB-KW"/>
</dbReference>